<name>A0A2I0JHW3_PUNGR</name>
<organism evidence="2 3">
    <name type="scientific">Punica granatum</name>
    <name type="common">Pomegranate</name>
    <dbReference type="NCBI Taxonomy" id="22663"/>
    <lineage>
        <taxon>Eukaryota</taxon>
        <taxon>Viridiplantae</taxon>
        <taxon>Streptophyta</taxon>
        <taxon>Embryophyta</taxon>
        <taxon>Tracheophyta</taxon>
        <taxon>Spermatophyta</taxon>
        <taxon>Magnoliopsida</taxon>
        <taxon>eudicotyledons</taxon>
        <taxon>Gunneridae</taxon>
        <taxon>Pentapetalae</taxon>
        <taxon>rosids</taxon>
        <taxon>malvids</taxon>
        <taxon>Myrtales</taxon>
        <taxon>Lythraceae</taxon>
        <taxon>Punica</taxon>
    </lineage>
</organism>
<reference evidence="2 3" key="1">
    <citation type="submission" date="2017-11" db="EMBL/GenBank/DDBJ databases">
        <title>De-novo sequencing of pomegranate (Punica granatum L.) genome.</title>
        <authorList>
            <person name="Akparov Z."/>
            <person name="Amiraslanov A."/>
            <person name="Hajiyeva S."/>
            <person name="Abbasov M."/>
            <person name="Kaur K."/>
            <person name="Hamwieh A."/>
            <person name="Solovyev V."/>
            <person name="Salamov A."/>
            <person name="Braich B."/>
            <person name="Kosarev P."/>
            <person name="Mahmoud A."/>
            <person name="Hajiyev E."/>
            <person name="Babayeva S."/>
            <person name="Izzatullayeva V."/>
            <person name="Mammadov A."/>
            <person name="Mammadov A."/>
            <person name="Sharifova S."/>
            <person name="Ojaghi J."/>
            <person name="Eynullazada K."/>
            <person name="Bayramov B."/>
            <person name="Abdulazimova A."/>
            <person name="Shahmuradov I."/>
        </authorList>
    </citation>
    <scope>NUCLEOTIDE SEQUENCE [LARGE SCALE GENOMIC DNA]</scope>
    <source>
        <strain evidence="3">cv. AG2017</strain>
        <tissue evidence="2">Leaf</tissue>
    </source>
</reference>
<dbReference type="AlphaFoldDB" id="A0A2I0JHW3"/>
<evidence type="ECO:0000256" key="1">
    <source>
        <dbReference type="SAM" id="MobiDB-lite"/>
    </source>
</evidence>
<dbReference type="Proteomes" id="UP000233551">
    <property type="component" value="Unassembled WGS sequence"/>
</dbReference>
<proteinExistence type="predicted"/>
<sequence>MRAPMQRGLGVSTFPWGRATDAREKESPLTVYDPRSRAVKSPGSKVRQIMVVDSLREPRPRVFGLTRLQVAIDQLDRFDTQTSRSPIGILTNE</sequence>
<evidence type="ECO:0000313" key="2">
    <source>
        <dbReference type="EMBL" id="PKI55825.1"/>
    </source>
</evidence>
<feature type="region of interest" description="Disordered" evidence="1">
    <location>
        <begin position="1"/>
        <end position="29"/>
    </location>
</feature>
<comment type="caution">
    <text evidence="2">The sequence shown here is derived from an EMBL/GenBank/DDBJ whole genome shotgun (WGS) entry which is preliminary data.</text>
</comment>
<accession>A0A2I0JHW3</accession>
<protein>
    <submittedName>
        <fullName evidence="2">Uncharacterized protein</fullName>
    </submittedName>
</protein>
<dbReference type="EMBL" id="PGOL01001661">
    <property type="protein sequence ID" value="PKI55825.1"/>
    <property type="molecule type" value="Genomic_DNA"/>
</dbReference>
<evidence type="ECO:0000313" key="3">
    <source>
        <dbReference type="Proteomes" id="UP000233551"/>
    </source>
</evidence>
<gene>
    <name evidence="2" type="ORF">CRG98_023790</name>
</gene>
<keyword evidence="3" id="KW-1185">Reference proteome</keyword>